<evidence type="ECO:0000313" key="3">
    <source>
        <dbReference type="EMBL" id="KAL2456969.1"/>
    </source>
</evidence>
<dbReference type="Proteomes" id="UP001604336">
    <property type="component" value="Unassembled WGS sequence"/>
</dbReference>
<comment type="caution">
    <text evidence="3">The sequence shown here is derived from an EMBL/GenBank/DDBJ whole genome shotgun (WGS) entry which is preliminary data.</text>
</comment>
<dbReference type="Pfam" id="PF20167">
    <property type="entry name" value="Transposase_32"/>
    <property type="match status" value="1"/>
</dbReference>
<organism evidence="3 4">
    <name type="scientific">Abeliophyllum distichum</name>
    <dbReference type="NCBI Taxonomy" id="126358"/>
    <lineage>
        <taxon>Eukaryota</taxon>
        <taxon>Viridiplantae</taxon>
        <taxon>Streptophyta</taxon>
        <taxon>Embryophyta</taxon>
        <taxon>Tracheophyta</taxon>
        <taxon>Spermatophyta</taxon>
        <taxon>Magnoliopsida</taxon>
        <taxon>eudicotyledons</taxon>
        <taxon>Gunneridae</taxon>
        <taxon>Pentapetalae</taxon>
        <taxon>asterids</taxon>
        <taxon>lamiids</taxon>
        <taxon>Lamiales</taxon>
        <taxon>Oleaceae</taxon>
        <taxon>Forsythieae</taxon>
        <taxon>Abeliophyllum</taxon>
    </lineage>
</organism>
<evidence type="ECO:0000256" key="1">
    <source>
        <dbReference type="SAM" id="Phobius"/>
    </source>
</evidence>
<accession>A0ABD1P1D9</accession>
<dbReference type="EMBL" id="JBFOLK010000081">
    <property type="protein sequence ID" value="KAL2456969.1"/>
    <property type="molecule type" value="Genomic_DNA"/>
</dbReference>
<sequence>MRGKWIMFTPEFIDRYYKLMHHNIYPLPTKFDMGDVAKFLYGRDDAWPLSTRDFENNKLTDSLQILNLFVSHNIDPSGHRMTFSDAKAWFLLHLAHEKKIYLESHIYTLICNLGCKSDKRYTAIFPGLIGSIFATAGVHITFDEIPVKPNA</sequence>
<proteinExistence type="predicted"/>
<dbReference type="AlphaFoldDB" id="A0ABD1P1D9"/>
<feature type="domain" description="Putative plant transposon protein" evidence="2">
    <location>
        <begin position="2"/>
        <end position="138"/>
    </location>
</feature>
<keyword evidence="4" id="KW-1185">Reference proteome</keyword>
<dbReference type="InterPro" id="IPR046796">
    <property type="entry name" value="Transposase_32_dom"/>
</dbReference>
<protein>
    <recommendedName>
        <fullName evidence="2">Putative plant transposon protein domain-containing protein</fullName>
    </recommendedName>
</protein>
<reference evidence="4" key="1">
    <citation type="submission" date="2024-07" db="EMBL/GenBank/DDBJ databases">
        <title>Two chromosome-level genome assemblies of Korean endemic species Abeliophyllum distichum and Forsythia ovata (Oleaceae).</title>
        <authorList>
            <person name="Jang H."/>
        </authorList>
    </citation>
    <scope>NUCLEOTIDE SEQUENCE [LARGE SCALE GENOMIC DNA]</scope>
</reference>
<keyword evidence="1" id="KW-1133">Transmembrane helix</keyword>
<name>A0ABD1P1D9_9LAMI</name>
<gene>
    <name evidence="3" type="ORF">Adt_46553</name>
</gene>
<evidence type="ECO:0000259" key="2">
    <source>
        <dbReference type="Pfam" id="PF20167"/>
    </source>
</evidence>
<evidence type="ECO:0000313" key="4">
    <source>
        <dbReference type="Proteomes" id="UP001604336"/>
    </source>
</evidence>
<feature type="transmembrane region" description="Helical" evidence="1">
    <location>
        <begin position="123"/>
        <end position="142"/>
    </location>
</feature>
<keyword evidence="1" id="KW-0472">Membrane</keyword>
<keyword evidence="1" id="KW-0812">Transmembrane</keyword>